<organism evidence="3">
    <name type="scientific">Pricia antarctica</name>
    <dbReference type="NCBI Taxonomy" id="641691"/>
    <lineage>
        <taxon>Bacteria</taxon>
        <taxon>Pseudomonadati</taxon>
        <taxon>Bacteroidota</taxon>
        <taxon>Flavobacteriia</taxon>
        <taxon>Flavobacteriales</taxon>
        <taxon>Flavobacteriaceae</taxon>
        <taxon>Pricia</taxon>
    </lineage>
</organism>
<feature type="region of interest" description="Disordered" evidence="1">
    <location>
        <begin position="20"/>
        <end position="41"/>
    </location>
</feature>
<feature type="chain" id="PRO_5032313871" evidence="2">
    <location>
        <begin position="22"/>
        <end position="367"/>
    </location>
</feature>
<dbReference type="Gene3D" id="3.40.390.10">
    <property type="entry name" value="Collagenase (Catalytic Domain)"/>
    <property type="match status" value="1"/>
</dbReference>
<accession>A0A831QNC4</accession>
<dbReference type="AlphaFoldDB" id="A0A831QNC4"/>
<evidence type="ECO:0000313" key="3">
    <source>
        <dbReference type="EMBL" id="HEA21770.1"/>
    </source>
</evidence>
<keyword evidence="2" id="KW-0732">Signal</keyword>
<feature type="signal peptide" evidence="2">
    <location>
        <begin position="1"/>
        <end position="21"/>
    </location>
</feature>
<dbReference type="EMBL" id="DRGL01000046">
    <property type="protein sequence ID" value="HEA21770.1"/>
    <property type="molecule type" value="Genomic_DNA"/>
</dbReference>
<dbReference type="PROSITE" id="PS51257">
    <property type="entry name" value="PROKAR_LIPOPROTEIN"/>
    <property type="match status" value="1"/>
</dbReference>
<reference evidence="3" key="1">
    <citation type="journal article" date="2020" name="mSystems">
        <title>Genome- and Community-Level Interaction Insights into Carbon Utilization and Element Cycling Functions of Hydrothermarchaeota in Hydrothermal Sediment.</title>
        <authorList>
            <person name="Zhou Z."/>
            <person name="Liu Y."/>
            <person name="Xu W."/>
            <person name="Pan J."/>
            <person name="Luo Z.H."/>
            <person name="Li M."/>
        </authorList>
    </citation>
    <scope>NUCLEOTIDE SEQUENCE [LARGE SCALE GENOMIC DNA]</scope>
    <source>
        <strain evidence="3">HyVt-345</strain>
    </source>
</reference>
<dbReference type="SUPFAM" id="SSF55486">
    <property type="entry name" value="Metalloproteases ('zincins'), catalytic domain"/>
    <property type="match status" value="2"/>
</dbReference>
<dbReference type="Proteomes" id="UP000886191">
    <property type="component" value="Unassembled WGS sequence"/>
</dbReference>
<name>A0A831QNC4_9FLAO</name>
<gene>
    <name evidence="3" type="ORF">ENH87_12750</name>
</gene>
<dbReference type="GO" id="GO:0008237">
    <property type="term" value="F:metallopeptidase activity"/>
    <property type="evidence" value="ECO:0007669"/>
    <property type="project" value="InterPro"/>
</dbReference>
<feature type="compositionally biased region" description="Low complexity" evidence="1">
    <location>
        <begin position="28"/>
        <end position="38"/>
    </location>
</feature>
<sequence>MKINKKLRVILLAAVIASCSSDDNSNSTPETPGTPGTPEEQETTFAADVTNISVLNSAGTAPTKGDELSMSITLVNSGNSNGTVEVSPKLSSKRFEDFTKVSIAPIEVALDAGETAVVNVAIGPFIQDDTNDKRYALNSGDYEVEAISIDDTEDTEFEGGTFSVESSNRILVPVLYDPAYLETIMYTEGIETYLTSAFTRTVEVFDNGNYTTFNGGVDEMMDIEHVFYPISTTNISEYPLEGDLCVKSAALAAEELGLAQSWAGPSVGTQVGNHGFDYLISLAPDSIGGTFCETRDGQISGTNDTDLSVNRSQFTIAHQTGHILGAQHCDANQEFVMCAGERNPKYIDEGIFVFDKASRDMMANKFE</sequence>
<evidence type="ECO:0000256" key="2">
    <source>
        <dbReference type="SAM" id="SignalP"/>
    </source>
</evidence>
<dbReference type="InterPro" id="IPR024079">
    <property type="entry name" value="MetalloPept_cat_dom_sf"/>
</dbReference>
<evidence type="ECO:0000256" key="1">
    <source>
        <dbReference type="SAM" id="MobiDB-lite"/>
    </source>
</evidence>
<protein>
    <submittedName>
        <fullName evidence="3">Uncharacterized protein</fullName>
    </submittedName>
</protein>
<comment type="caution">
    <text evidence="3">The sequence shown here is derived from an EMBL/GenBank/DDBJ whole genome shotgun (WGS) entry which is preliminary data.</text>
</comment>
<proteinExistence type="predicted"/>